<dbReference type="EMBL" id="CM055746">
    <property type="protein sequence ID" value="KAJ7996822.1"/>
    <property type="molecule type" value="Genomic_DNA"/>
</dbReference>
<reference evidence="1" key="1">
    <citation type="submission" date="2021-05" db="EMBL/GenBank/DDBJ databases">
        <authorList>
            <person name="Pan Q."/>
            <person name="Jouanno E."/>
            <person name="Zahm M."/>
            <person name="Klopp C."/>
            <person name="Cabau C."/>
            <person name="Louis A."/>
            <person name="Berthelot C."/>
            <person name="Parey E."/>
            <person name="Roest Crollius H."/>
            <person name="Montfort J."/>
            <person name="Robinson-Rechavi M."/>
            <person name="Bouchez O."/>
            <person name="Lampietro C."/>
            <person name="Lopez Roques C."/>
            <person name="Donnadieu C."/>
            <person name="Postlethwait J."/>
            <person name="Bobe J."/>
            <person name="Dillon D."/>
            <person name="Chandos A."/>
            <person name="von Hippel F."/>
            <person name="Guiguen Y."/>
        </authorList>
    </citation>
    <scope>NUCLEOTIDE SEQUENCE</scope>
    <source>
        <strain evidence="1">YG-Jan2019</strain>
    </source>
</reference>
<sequence>MCSAALYGRVFLLLWLIQGTIEATVDCQNTASVRCSISLEKLLDRAIQHAEVIYIVSEESLTLFEEMFIPFRVQTPLTRTGNACSSSTFAIPTSRSEVQENSTSLNRYDNAPMALINKTKWLSGKLMSLEQGVTILIEKMLGEGAVRLDQSNESPVDNPVHSNMLESVLRDYTLLACFKKDTHKMDNFLKVLKCRQTGGLTCNSV</sequence>
<evidence type="ECO:0000313" key="2">
    <source>
        <dbReference type="Proteomes" id="UP001157502"/>
    </source>
</evidence>
<evidence type="ECO:0000313" key="1">
    <source>
        <dbReference type="EMBL" id="KAJ7996822.1"/>
    </source>
</evidence>
<protein>
    <submittedName>
        <fullName evidence="1">Uncharacterized protein</fullName>
    </submittedName>
</protein>
<proteinExistence type="predicted"/>
<accession>A0ACC2FZP7</accession>
<comment type="caution">
    <text evidence="1">The sequence shown here is derived from an EMBL/GenBank/DDBJ whole genome shotgun (WGS) entry which is preliminary data.</text>
</comment>
<name>A0ACC2FZP7_DALPE</name>
<gene>
    <name evidence="1" type="ORF">DPEC_G00222510</name>
</gene>
<organism evidence="1 2">
    <name type="scientific">Dallia pectoralis</name>
    <name type="common">Alaska blackfish</name>
    <dbReference type="NCBI Taxonomy" id="75939"/>
    <lineage>
        <taxon>Eukaryota</taxon>
        <taxon>Metazoa</taxon>
        <taxon>Chordata</taxon>
        <taxon>Craniata</taxon>
        <taxon>Vertebrata</taxon>
        <taxon>Euteleostomi</taxon>
        <taxon>Actinopterygii</taxon>
        <taxon>Neopterygii</taxon>
        <taxon>Teleostei</taxon>
        <taxon>Protacanthopterygii</taxon>
        <taxon>Esociformes</taxon>
        <taxon>Umbridae</taxon>
        <taxon>Dallia</taxon>
    </lineage>
</organism>
<dbReference type="Proteomes" id="UP001157502">
    <property type="component" value="Chromosome 19"/>
</dbReference>
<keyword evidence="2" id="KW-1185">Reference proteome</keyword>